<accession>A0A0D0CYP6</accession>
<proteinExistence type="predicted"/>
<reference evidence="2" key="2">
    <citation type="submission" date="2015-01" db="EMBL/GenBank/DDBJ databases">
        <title>Evolutionary Origins and Diversification of the Mycorrhizal Mutualists.</title>
        <authorList>
            <consortium name="DOE Joint Genome Institute"/>
            <consortium name="Mycorrhizal Genomics Consortium"/>
            <person name="Kohler A."/>
            <person name="Kuo A."/>
            <person name="Nagy L.G."/>
            <person name="Floudas D."/>
            <person name="Copeland A."/>
            <person name="Barry K.W."/>
            <person name="Cichocki N."/>
            <person name="Veneault-Fourrey C."/>
            <person name="LaButti K."/>
            <person name="Lindquist E.A."/>
            <person name="Lipzen A."/>
            <person name="Lundell T."/>
            <person name="Morin E."/>
            <person name="Murat C."/>
            <person name="Riley R."/>
            <person name="Ohm R."/>
            <person name="Sun H."/>
            <person name="Tunlid A."/>
            <person name="Henrissat B."/>
            <person name="Grigoriev I.V."/>
            <person name="Hibbett D.S."/>
            <person name="Martin F."/>
        </authorList>
    </citation>
    <scope>NUCLEOTIDE SEQUENCE [LARGE SCALE GENOMIC DNA]</scope>
    <source>
        <strain evidence="2">Ve08.2h10</strain>
    </source>
</reference>
<dbReference type="InParanoid" id="A0A0D0CYP6"/>
<sequence>QPLPACSVCLGCFHHNIIYCNTTQTWDKAHLMFAECHHAALYTKNGQLLFCKWQRMKDAPTNTIPNTCSSCGSASHRAQCCPHAQRPHTHNTL</sequence>
<name>A0A0D0CYP6_9AGAM</name>
<organism evidence="1 2">
    <name type="scientific">Paxillus rubicundulus Ve08.2h10</name>
    <dbReference type="NCBI Taxonomy" id="930991"/>
    <lineage>
        <taxon>Eukaryota</taxon>
        <taxon>Fungi</taxon>
        <taxon>Dikarya</taxon>
        <taxon>Basidiomycota</taxon>
        <taxon>Agaricomycotina</taxon>
        <taxon>Agaricomycetes</taxon>
        <taxon>Agaricomycetidae</taxon>
        <taxon>Boletales</taxon>
        <taxon>Paxilineae</taxon>
        <taxon>Paxillaceae</taxon>
        <taxon>Paxillus</taxon>
    </lineage>
</organism>
<protein>
    <submittedName>
        <fullName evidence="1">Uncharacterized protein</fullName>
    </submittedName>
</protein>
<evidence type="ECO:0000313" key="1">
    <source>
        <dbReference type="EMBL" id="KIK72594.1"/>
    </source>
</evidence>
<dbReference type="Proteomes" id="UP000054538">
    <property type="component" value="Unassembled WGS sequence"/>
</dbReference>
<dbReference type="EMBL" id="KN830652">
    <property type="protein sequence ID" value="KIK72594.1"/>
    <property type="molecule type" value="Genomic_DNA"/>
</dbReference>
<gene>
    <name evidence="1" type="ORF">PAXRUDRAFT_180370</name>
</gene>
<keyword evidence="2" id="KW-1185">Reference proteome</keyword>
<dbReference type="HOGENOM" id="CLU_131643_2_0_1"/>
<dbReference type="OrthoDB" id="2158839at2759"/>
<dbReference type="AlphaFoldDB" id="A0A0D0CYP6"/>
<reference evidence="1 2" key="1">
    <citation type="submission" date="2014-04" db="EMBL/GenBank/DDBJ databases">
        <authorList>
            <consortium name="DOE Joint Genome Institute"/>
            <person name="Kuo A."/>
            <person name="Kohler A."/>
            <person name="Jargeat P."/>
            <person name="Nagy L.G."/>
            <person name="Floudas D."/>
            <person name="Copeland A."/>
            <person name="Barry K.W."/>
            <person name="Cichocki N."/>
            <person name="Veneault-Fourrey C."/>
            <person name="LaButti K."/>
            <person name="Lindquist E.A."/>
            <person name="Lipzen A."/>
            <person name="Lundell T."/>
            <person name="Morin E."/>
            <person name="Murat C."/>
            <person name="Sun H."/>
            <person name="Tunlid A."/>
            <person name="Henrissat B."/>
            <person name="Grigoriev I.V."/>
            <person name="Hibbett D.S."/>
            <person name="Martin F."/>
            <person name="Nordberg H.P."/>
            <person name="Cantor M.N."/>
            <person name="Hua S.X."/>
        </authorList>
    </citation>
    <scope>NUCLEOTIDE SEQUENCE [LARGE SCALE GENOMIC DNA]</scope>
    <source>
        <strain evidence="1 2">Ve08.2h10</strain>
    </source>
</reference>
<evidence type="ECO:0000313" key="2">
    <source>
        <dbReference type="Proteomes" id="UP000054538"/>
    </source>
</evidence>
<feature type="non-terminal residue" evidence="1">
    <location>
        <position position="1"/>
    </location>
</feature>